<comment type="caution">
    <text evidence="2">The sequence shown here is derived from an EMBL/GenBank/DDBJ whole genome shotgun (WGS) entry which is preliminary data.</text>
</comment>
<feature type="domain" description="Mycothiol-dependent maleylpyruvate isomerase metal-binding" evidence="1">
    <location>
        <begin position="10"/>
        <end position="158"/>
    </location>
</feature>
<gene>
    <name evidence="2" type="ORF">Rhe02_37240</name>
</gene>
<proteinExistence type="predicted"/>
<dbReference type="Proteomes" id="UP000612899">
    <property type="component" value="Unassembled WGS sequence"/>
</dbReference>
<organism evidence="2 3">
    <name type="scientific">Rhizocola hellebori</name>
    <dbReference type="NCBI Taxonomy" id="1392758"/>
    <lineage>
        <taxon>Bacteria</taxon>
        <taxon>Bacillati</taxon>
        <taxon>Actinomycetota</taxon>
        <taxon>Actinomycetes</taxon>
        <taxon>Micromonosporales</taxon>
        <taxon>Micromonosporaceae</taxon>
        <taxon>Rhizocola</taxon>
    </lineage>
</organism>
<reference evidence="2" key="1">
    <citation type="submission" date="2021-01" db="EMBL/GenBank/DDBJ databases">
        <title>Whole genome shotgun sequence of Rhizocola hellebori NBRC 109834.</title>
        <authorList>
            <person name="Komaki H."/>
            <person name="Tamura T."/>
        </authorList>
    </citation>
    <scope>NUCLEOTIDE SEQUENCE</scope>
    <source>
        <strain evidence="2">NBRC 109834</strain>
    </source>
</reference>
<accession>A0A8J3Q977</accession>
<dbReference type="GO" id="GO:0046872">
    <property type="term" value="F:metal ion binding"/>
    <property type="evidence" value="ECO:0007669"/>
    <property type="project" value="InterPro"/>
</dbReference>
<dbReference type="EMBL" id="BONY01000020">
    <property type="protein sequence ID" value="GIH05657.1"/>
    <property type="molecule type" value="Genomic_DNA"/>
</dbReference>
<dbReference type="AlphaFoldDB" id="A0A8J3Q977"/>
<dbReference type="Gene3D" id="1.20.120.450">
    <property type="entry name" value="dinb family like domain"/>
    <property type="match status" value="1"/>
</dbReference>
<evidence type="ECO:0000259" key="1">
    <source>
        <dbReference type="Pfam" id="PF11716"/>
    </source>
</evidence>
<evidence type="ECO:0000313" key="3">
    <source>
        <dbReference type="Proteomes" id="UP000612899"/>
    </source>
</evidence>
<dbReference type="SUPFAM" id="SSF109854">
    <property type="entry name" value="DinB/YfiT-like putative metalloenzymes"/>
    <property type="match status" value="1"/>
</dbReference>
<dbReference type="Pfam" id="PF11716">
    <property type="entry name" value="MDMPI_N"/>
    <property type="match status" value="1"/>
</dbReference>
<protein>
    <recommendedName>
        <fullName evidence="1">Mycothiol-dependent maleylpyruvate isomerase metal-binding domain-containing protein</fullName>
    </recommendedName>
</protein>
<dbReference type="InterPro" id="IPR024344">
    <property type="entry name" value="MDMPI_metal-binding"/>
</dbReference>
<evidence type="ECO:0000313" key="2">
    <source>
        <dbReference type="EMBL" id="GIH05657.1"/>
    </source>
</evidence>
<dbReference type="RefSeq" id="WP_203909492.1">
    <property type="nucleotide sequence ID" value="NZ_BONY01000020.1"/>
</dbReference>
<sequence length="210" mass="22735">MIIGVFLATAETVAPLLRTPELESRWHEPSALADFRISGLAGHLARAVLNVERYLDAPVPHGIEPMDAVTYFRTTGADADDPADPIHRVIRERGEQAAEGGPTALAGQYDSARARLGERLSGLSVGQPVLMFDRHVLLLGECLLTRLVELAVHTDDLAVSLGLPTPDVGDQAMDLVVTTLSRISRQRHGSLAVLRAFSRRERTSSNIAAF</sequence>
<name>A0A8J3Q977_9ACTN</name>
<keyword evidence="3" id="KW-1185">Reference proteome</keyword>
<dbReference type="InterPro" id="IPR034660">
    <property type="entry name" value="DinB/YfiT-like"/>
</dbReference>